<sequence length="419" mass="47712">MSVSADTVISMSQTISRDAARRIALAAQGFARPRRARPGTRTFTSMLESLGVLQIDSVNVFERSHYLPVFARLGPYDKSALDALTHRRPKRVTEWWAHEATFLRTDDLPLWAWKMRMLRERDLADEESWANAHKAELEWVRSELAARGPLYVRDIETDAERRRGPWWDWSAVKHALETLFRWGEVAVAGRSTTFERRYALAEQVLPDHVLGAEVPRDDAIRELVRRAARATGVATASDLADYYRLPSALTAQAIRELHEAGELTSVHVDGWRRGTRNLDAWMPAGQVRPRSVSADALLSPFDPVVWSRQRAERLFDFHYRIEIYTPRHKRVHGYYVLPVLIGDRLAARVDLKSDRQARVLRVQSAWAEPDAPADTVERLSQVLRAAAHWQEHDSITVGTRGDLSDALARTLTAPRHDSA</sequence>
<dbReference type="PANTHER" id="PTHR30528:SF0">
    <property type="entry name" value="CYTOPLASMIC PROTEIN"/>
    <property type="match status" value="1"/>
</dbReference>
<evidence type="ECO:0000313" key="1">
    <source>
        <dbReference type="EMBL" id="PFG31765.1"/>
    </source>
</evidence>
<dbReference type="AlphaFoldDB" id="A0A2A9E058"/>
<dbReference type="Proteomes" id="UP000221369">
    <property type="component" value="Unassembled WGS sequence"/>
</dbReference>
<protein>
    <recommendedName>
        <fullName evidence="3">Winged helix-turn-helix domain-containing protein</fullName>
    </recommendedName>
</protein>
<evidence type="ECO:0000313" key="2">
    <source>
        <dbReference type="Proteomes" id="UP000221369"/>
    </source>
</evidence>
<dbReference type="InterPro" id="IPR009351">
    <property type="entry name" value="AlkZ-like"/>
</dbReference>
<name>A0A2A9E058_9MICO</name>
<evidence type="ECO:0008006" key="3">
    <source>
        <dbReference type="Google" id="ProtNLM"/>
    </source>
</evidence>
<accession>A0A2A9E058</accession>
<keyword evidence="2" id="KW-1185">Reference proteome</keyword>
<dbReference type="EMBL" id="PDJE01000001">
    <property type="protein sequence ID" value="PFG31765.1"/>
    <property type="molecule type" value="Genomic_DNA"/>
</dbReference>
<dbReference type="PANTHER" id="PTHR30528">
    <property type="entry name" value="CYTOPLASMIC PROTEIN"/>
    <property type="match status" value="1"/>
</dbReference>
<comment type="caution">
    <text evidence="1">The sequence shown here is derived from an EMBL/GenBank/DDBJ whole genome shotgun (WGS) entry which is preliminary data.</text>
</comment>
<organism evidence="1 2">
    <name type="scientific">Paramicrobacterium agarici</name>
    <dbReference type="NCBI Taxonomy" id="630514"/>
    <lineage>
        <taxon>Bacteria</taxon>
        <taxon>Bacillati</taxon>
        <taxon>Actinomycetota</taxon>
        <taxon>Actinomycetes</taxon>
        <taxon>Micrococcales</taxon>
        <taxon>Microbacteriaceae</taxon>
        <taxon>Paramicrobacterium</taxon>
    </lineage>
</organism>
<gene>
    <name evidence="1" type="ORF">ATJ78_2744</name>
</gene>
<reference evidence="1 2" key="1">
    <citation type="submission" date="2017-10" db="EMBL/GenBank/DDBJ databases">
        <title>Sequencing the genomes of 1000 actinobacteria strains.</title>
        <authorList>
            <person name="Klenk H.-P."/>
        </authorList>
    </citation>
    <scope>NUCLEOTIDE SEQUENCE [LARGE SCALE GENOMIC DNA]</scope>
    <source>
        <strain evidence="1 2">DSM 21798</strain>
    </source>
</reference>
<proteinExistence type="predicted"/>
<dbReference type="Pfam" id="PF06224">
    <property type="entry name" value="AlkZ-like"/>
    <property type="match status" value="1"/>
</dbReference>